<protein>
    <recommendedName>
        <fullName evidence="4">Smalltalk protein</fullName>
    </recommendedName>
</protein>
<dbReference type="InterPro" id="IPR045505">
    <property type="entry name" value="DUF6486"/>
</dbReference>
<keyword evidence="1" id="KW-1133">Transmembrane helix</keyword>
<evidence type="ECO:0000313" key="3">
    <source>
        <dbReference type="Proteomes" id="UP000184436"/>
    </source>
</evidence>
<name>A0A1M5FGV1_9BACE</name>
<dbReference type="NCBIfam" id="NF033879">
    <property type="entry name" value="smalltalk"/>
    <property type="match status" value="1"/>
</dbReference>
<organism evidence="2 3">
    <name type="scientific">Bacteroides faecichinchillae</name>
    <dbReference type="NCBI Taxonomy" id="871325"/>
    <lineage>
        <taxon>Bacteria</taxon>
        <taxon>Pseudomonadati</taxon>
        <taxon>Bacteroidota</taxon>
        <taxon>Bacteroidia</taxon>
        <taxon>Bacteroidales</taxon>
        <taxon>Bacteroidaceae</taxon>
        <taxon>Bacteroides</taxon>
    </lineage>
</organism>
<keyword evidence="1" id="KW-0812">Transmembrane</keyword>
<dbReference type="Proteomes" id="UP000184436">
    <property type="component" value="Unassembled WGS sequence"/>
</dbReference>
<proteinExistence type="predicted"/>
<gene>
    <name evidence="2" type="ORF">SAMN05444349_1453</name>
</gene>
<accession>A0A1M5FGV1</accession>
<sequence>MSSSSSPRSKWSFIVKVIITIATAIGGLIGVQSCM</sequence>
<dbReference type="Pfam" id="PF20096">
    <property type="entry name" value="DUF6486"/>
    <property type="match status" value="1"/>
</dbReference>
<dbReference type="EMBL" id="FQVD01000045">
    <property type="protein sequence ID" value="SHF90714.1"/>
    <property type="molecule type" value="Genomic_DNA"/>
</dbReference>
<keyword evidence="3" id="KW-1185">Reference proteome</keyword>
<reference evidence="2 3" key="1">
    <citation type="submission" date="2016-11" db="EMBL/GenBank/DDBJ databases">
        <authorList>
            <person name="Jaros S."/>
            <person name="Januszkiewicz K."/>
            <person name="Wedrychowicz H."/>
        </authorList>
    </citation>
    <scope>NUCLEOTIDE SEQUENCE [LARGE SCALE GENOMIC DNA]</scope>
    <source>
        <strain evidence="2 3">DSM 26883</strain>
    </source>
</reference>
<evidence type="ECO:0000256" key="1">
    <source>
        <dbReference type="SAM" id="Phobius"/>
    </source>
</evidence>
<dbReference type="RefSeq" id="WP_159106344.1">
    <property type="nucleotide sequence ID" value="NZ_FQVD01000045.1"/>
</dbReference>
<feature type="transmembrane region" description="Helical" evidence="1">
    <location>
        <begin position="12"/>
        <end position="31"/>
    </location>
</feature>
<evidence type="ECO:0008006" key="4">
    <source>
        <dbReference type="Google" id="ProtNLM"/>
    </source>
</evidence>
<dbReference type="STRING" id="871325.SAMN05444349_1453"/>
<keyword evidence="1" id="KW-0472">Membrane</keyword>
<evidence type="ECO:0000313" key="2">
    <source>
        <dbReference type="EMBL" id="SHF90714.1"/>
    </source>
</evidence>
<dbReference type="AlphaFoldDB" id="A0A1M5FGV1"/>